<dbReference type="Gene3D" id="3.60.21.10">
    <property type="match status" value="1"/>
</dbReference>
<protein>
    <submittedName>
        <fullName evidence="5">Bifunctional metallophosphatase/5'-nucleotidase</fullName>
    </submittedName>
</protein>
<evidence type="ECO:0000259" key="3">
    <source>
        <dbReference type="Pfam" id="PF00149"/>
    </source>
</evidence>
<reference evidence="5 6" key="1">
    <citation type="journal article" date="2016" name="Int. J. Syst. Evol. Microbiol.">
        <title>Peptococcus simiae sp. nov., isolated from rhesus macaque faeces and emended description of the genus Peptococcus.</title>
        <authorList>
            <person name="Shkoporov A.N."/>
            <person name="Efimov B.A."/>
            <person name="Kondova I."/>
            <person name="Ouwerling B."/>
            <person name="Chaplin A.V."/>
            <person name="Shcherbakova V.A."/>
            <person name="Langermans J.A.M."/>
        </authorList>
    </citation>
    <scope>NUCLEOTIDE SEQUENCE [LARGE SCALE GENOMIC DNA]</scope>
    <source>
        <strain evidence="5 6">M108</strain>
    </source>
</reference>
<dbReference type="InterPro" id="IPR006179">
    <property type="entry name" value="5_nucleotidase/apyrase"/>
</dbReference>
<evidence type="ECO:0000313" key="6">
    <source>
        <dbReference type="Proteomes" id="UP001631949"/>
    </source>
</evidence>
<feature type="domain" description="5'-Nucleotidase C-terminal" evidence="4">
    <location>
        <begin position="327"/>
        <end position="481"/>
    </location>
</feature>
<keyword evidence="2" id="KW-0378">Hydrolase</keyword>
<dbReference type="SUPFAM" id="SSF56300">
    <property type="entry name" value="Metallo-dependent phosphatases"/>
    <property type="match status" value="1"/>
</dbReference>
<organism evidence="5 6">
    <name type="scientific">Peptococcus simiae</name>
    <dbReference type="NCBI Taxonomy" id="1643805"/>
    <lineage>
        <taxon>Bacteria</taxon>
        <taxon>Bacillati</taxon>
        <taxon>Bacillota</taxon>
        <taxon>Clostridia</taxon>
        <taxon>Eubacteriales</taxon>
        <taxon>Peptococcaceae</taxon>
        <taxon>Peptococcus</taxon>
    </lineage>
</organism>
<keyword evidence="2" id="KW-0547">Nucleotide-binding</keyword>
<sequence>MDLYIFATSDIHGYIGPTDYLADNKSTNLGLAKAAGVIESVRKQHENVIYIDNGDLIQGSALAQYLALYHAERGPREIIRCLNQMACDVAIIGNHEFNFGRDFLDEGIKEATFPFICANIIDETSGKPAFPPYTVLERQEVRIGVLGLVTEFVPRWEKSAHIEGLLFTDPVATAQEWLPQLKEKADIIIVAYHGGFERDPQTGESISLQAGENVACRLIEEVEGIDALITGHQHRQMQGIYKDVPYIMPGWRGEALGLIHLCIEGNGPGNYRVACHDVSLLNSGQVNANEEIMTAIAPLAQEVDEWLDQPIGKVKGDMTISDPILARSRMHPYVDFVNRLQMKVAGVDISCTAIFNAQSAGLPETVTVRNIVNNYVYANTLAVLEISGVDLKQALERCAAFYKVNDDGSLGISDAFAKPFIQYYNYDMYSGIDYTMDIRKPVGDRITRLDYHGEPVQPDQPLKIVMNNYRAIGGGDYPMYNKDKVIQDIQVDMADLIVEYIIQNPVIEAKNSDNFKVVY</sequence>
<dbReference type="InterPro" id="IPR029052">
    <property type="entry name" value="Metallo-depent_PP-like"/>
</dbReference>
<feature type="domain" description="Calcineurin-like phosphoesterase" evidence="3">
    <location>
        <begin position="5"/>
        <end position="235"/>
    </location>
</feature>
<dbReference type="InterPro" id="IPR004843">
    <property type="entry name" value="Calcineurin-like_PHP"/>
</dbReference>
<dbReference type="RefSeq" id="WP_408977550.1">
    <property type="nucleotide sequence ID" value="NZ_JBJUVG010000007.1"/>
</dbReference>
<accession>A0ABW9GZ92</accession>
<keyword evidence="6" id="KW-1185">Reference proteome</keyword>
<gene>
    <name evidence="5" type="ORF">ACKQTC_06125</name>
</gene>
<dbReference type="PANTHER" id="PTHR11575">
    <property type="entry name" value="5'-NUCLEOTIDASE-RELATED"/>
    <property type="match status" value="1"/>
</dbReference>
<dbReference type="PRINTS" id="PR01607">
    <property type="entry name" value="APYRASEFAMLY"/>
</dbReference>
<dbReference type="Gene3D" id="3.90.780.10">
    <property type="entry name" value="5'-Nucleotidase, C-terminal domain"/>
    <property type="match status" value="1"/>
</dbReference>
<evidence type="ECO:0000256" key="1">
    <source>
        <dbReference type="ARBA" id="ARBA00022729"/>
    </source>
</evidence>
<dbReference type="InterPro" id="IPR008334">
    <property type="entry name" value="5'-Nucleotdase_C"/>
</dbReference>
<dbReference type="Proteomes" id="UP001631949">
    <property type="component" value="Unassembled WGS sequence"/>
</dbReference>
<dbReference type="EMBL" id="JBJUVG010000007">
    <property type="protein sequence ID" value="MFM9413937.1"/>
    <property type="molecule type" value="Genomic_DNA"/>
</dbReference>
<comment type="similarity">
    <text evidence="2">Belongs to the 5'-nucleotidase family.</text>
</comment>
<dbReference type="PANTHER" id="PTHR11575:SF6">
    <property type="entry name" value="2',3'-CYCLIC-NUCLEOTIDE 2'-PHOSPHODIESTERASE_3'-NUCLEOTIDASE"/>
    <property type="match status" value="1"/>
</dbReference>
<proteinExistence type="inferred from homology"/>
<dbReference type="SUPFAM" id="SSF55816">
    <property type="entry name" value="5'-nucleotidase (syn. UDP-sugar hydrolase), C-terminal domain"/>
    <property type="match status" value="1"/>
</dbReference>
<dbReference type="InterPro" id="IPR036907">
    <property type="entry name" value="5'-Nucleotdase_C_sf"/>
</dbReference>
<evidence type="ECO:0000256" key="2">
    <source>
        <dbReference type="RuleBase" id="RU362119"/>
    </source>
</evidence>
<dbReference type="Pfam" id="PF02872">
    <property type="entry name" value="5_nucleotid_C"/>
    <property type="match status" value="1"/>
</dbReference>
<evidence type="ECO:0000313" key="5">
    <source>
        <dbReference type="EMBL" id="MFM9413937.1"/>
    </source>
</evidence>
<dbReference type="Pfam" id="PF00149">
    <property type="entry name" value="Metallophos"/>
    <property type="match status" value="1"/>
</dbReference>
<keyword evidence="1" id="KW-0732">Signal</keyword>
<evidence type="ECO:0000259" key="4">
    <source>
        <dbReference type="Pfam" id="PF02872"/>
    </source>
</evidence>
<name>A0ABW9GZ92_9FIRM</name>
<comment type="caution">
    <text evidence="5">The sequence shown here is derived from an EMBL/GenBank/DDBJ whole genome shotgun (WGS) entry which is preliminary data.</text>
</comment>